<dbReference type="EMBL" id="UINC01042821">
    <property type="protein sequence ID" value="SVB45972.1"/>
    <property type="molecule type" value="Genomic_DNA"/>
</dbReference>
<reference evidence="2" key="1">
    <citation type="submission" date="2018-05" db="EMBL/GenBank/DDBJ databases">
        <authorList>
            <person name="Lanie J.A."/>
            <person name="Ng W.-L."/>
            <person name="Kazmierczak K.M."/>
            <person name="Andrzejewski T.M."/>
            <person name="Davidsen T.M."/>
            <person name="Wayne K.J."/>
            <person name="Tettelin H."/>
            <person name="Glass J.I."/>
            <person name="Rusch D."/>
            <person name="Podicherti R."/>
            <person name="Tsui H.-C.T."/>
            <person name="Winkler M.E."/>
        </authorList>
    </citation>
    <scope>NUCLEOTIDE SEQUENCE</scope>
</reference>
<keyword evidence="1" id="KW-1133">Transmembrane helix</keyword>
<proteinExistence type="predicted"/>
<protein>
    <recommendedName>
        <fullName evidence="3">DUF4234 domain-containing protein</fullName>
    </recommendedName>
</protein>
<feature type="transmembrane region" description="Helical" evidence="1">
    <location>
        <begin position="157"/>
        <end position="177"/>
    </location>
</feature>
<feature type="transmembrane region" description="Helical" evidence="1">
    <location>
        <begin position="127"/>
        <end position="151"/>
    </location>
</feature>
<accession>A0A382E6L5</accession>
<organism evidence="2">
    <name type="scientific">marine metagenome</name>
    <dbReference type="NCBI Taxonomy" id="408172"/>
    <lineage>
        <taxon>unclassified sequences</taxon>
        <taxon>metagenomes</taxon>
        <taxon>ecological metagenomes</taxon>
    </lineage>
</organism>
<evidence type="ECO:0000256" key="1">
    <source>
        <dbReference type="SAM" id="Phobius"/>
    </source>
</evidence>
<evidence type="ECO:0000313" key="2">
    <source>
        <dbReference type="EMBL" id="SVB45972.1"/>
    </source>
</evidence>
<keyword evidence="1" id="KW-0472">Membrane</keyword>
<sequence length="217" mass="24194">MSDYKQCSRCNEVATTNSRFCVQCGHSTFTDLAANVAERISDSENPTTLFLRIESSRLIIASILSGGLYIFYWLYITWKQLAKETNDQHFPIWHALTWAVPFYQLTRLHHHATVIQDLASRAGVPTTLNAGTVVALGFASFGIGLASLFTFHPVLSFVLPVMDITLTTTIIVWNQGALNAYWVTRYGENLESAPIEKAEGLIVLFGISSLAWIFILT</sequence>
<feature type="transmembrane region" description="Helical" evidence="1">
    <location>
        <begin position="198"/>
        <end position="215"/>
    </location>
</feature>
<keyword evidence="1" id="KW-0812">Transmembrane</keyword>
<name>A0A382E6L5_9ZZZZ</name>
<dbReference type="AlphaFoldDB" id="A0A382E6L5"/>
<feature type="transmembrane region" description="Helical" evidence="1">
    <location>
        <begin position="58"/>
        <end position="78"/>
    </location>
</feature>
<gene>
    <name evidence="2" type="ORF">METZ01_LOCUS198826</name>
</gene>
<evidence type="ECO:0008006" key="3">
    <source>
        <dbReference type="Google" id="ProtNLM"/>
    </source>
</evidence>